<dbReference type="PANTHER" id="PTHR33202">
    <property type="entry name" value="ZINC UPTAKE REGULATION PROTEIN"/>
    <property type="match status" value="1"/>
</dbReference>
<protein>
    <recommendedName>
        <fullName evidence="4">Ferric uptake regulation protein</fullName>
    </recommendedName>
</protein>
<gene>
    <name evidence="13" type="ORF">HME9304_00328</name>
</gene>
<feature type="binding site" evidence="12">
    <location>
        <position position="108"/>
    </location>
    <ligand>
        <name>Fe cation</name>
        <dbReference type="ChEBI" id="CHEBI:24875"/>
    </ligand>
</feature>
<feature type="binding site" evidence="12">
    <location>
        <position position="144"/>
    </location>
    <ligand>
        <name>Fe cation</name>
        <dbReference type="ChEBI" id="CHEBI:24875"/>
    </ligand>
</feature>
<keyword evidence="5" id="KW-0963">Cytoplasm</keyword>
<evidence type="ECO:0000256" key="6">
    <source>
        <dbReference type="ARBA" id="ARBA00022491"/>
    </source>
</evidence>
<evidence type="ECO:0000256" key="7">
    <source>
        <dbReference type="ARBA" id="ARBA00022723"/>
    </source>
</evidence>
<evidence type="ECO:0000256" key="4">
    <source>
        <dbReference type="ARBA" id="ARBA00020910"/>
    </source>
</evidence>
<dbReference type="Gene3D" id="1.10.10.10">
    <property type="entry name" value="Winged helix-like DNA-binding domain superfamily/Winged helix DNA-binding domain"/>
    <property type="match status" value="1"/>
</dbReference>
<dbReference type="Gene3D" id="3.30.1490.190">
    <property type="match status" value="1"/>
</dbReference>
<dbReference type="GO" id="GO:0008270">
    <property type="term" value="F:zinc ion binding"/>
    <property type="evidence" value="ECO:0007669"/>
    <property type="project" value="TreeGrafter"/>
</dbReference>
<keyword evidence="6" id="KW-0678">Repressor</keyword>
<dbReference type="SUPFAM" id="SSF46785">
    <property type="entry name" value="Winged helix' DNA-binding domain"/>
    <property type="match status" value="1"/>
</dbReference>
<evidence type="ECO:0000256" key="11">
    <source>
        <dbReference type="ARBA" id="ARBA00023163"/>
    </source>
</evidence>
<keyword evidence="10" id="KW-0238">DNA-binding</keyword>
<name>A0A2Z4LNK7_9FLAO</name>
<accession>A0A2Z4LNK7</accession>
<evidence type="ECO:0000313" key="14">
    <source>
        <dbReference type="Proteomes" id="UP000248536"/>
    </source>
</evidence>
<dbReference type="GO" id="GO:1900376">
    <property type="term" value="P:regulation of secondary metabolite biosynthetic process"/>
    <property type="evidence" value="ECO:0007669"/>
    <property type="project" value="TreeGrafter"/>
</dbReference>
<dbReference type="AlphaFoldDB" id="A0A2Z4LNK7"/>
<proteinExistence type="inferred from homology"/>
<evidence type="ECO:0000256" key="1">
    <source>
        <dbReference type="ARBA" id="ARBA00004496"/>
    </source>
</evidence>
<dbReference type="EMBL" id="CP030104">
    <property type="protein sequence ID" value="AWX43340.1"/>
    <property type="molecule type" value="Genomic_DNA"/>
</dbReference>
<evidence type="ECO:0000256" key="12">
    <source>
        <dbReference type="PIRSR" id="PIRSR602481-2"/>
    </source>
</evidence>
<dbReference type="InterPro" id="IPR002481">
    <property type="entry name" value="FUR"/>
</dbReference>
<dbReference type="InterPro" id="IPR036390">
    <property type="entry name" value="WH_DNA-bd_sf"/>
</dbReference>
<dbReference type="KEGG" id="spon:HME9304_00328"/>
<dbReference type="Pfam" id="PF01475">
    <property type="entry name" value="FUR"/>
    <property type="match status" value="1"/>
</dbReference>
<evidence type="ECO:0000256" key="8">
    <source>
        <dbReference type="ARBA" id="ARBA00022833"/>
    </source>
</evidence>
<keyword evidence="8" id="KW-0862">Zinc</keyword>
<reference evidence="13 14" key="1">
    <citation type="submission" date="2018-06" db="EMBL/GenBank/DDBJ databases">
        <title>Spongiibacterium sp. HME9304 Genome sequencing and assembly.</title>
        <authorList>
            <person name="Kang H."/>
            <person name="Kim H."/>
            <person name="Joh K."/>
        </authorList>
    </citation>
    <scope>NUCLEOTIDE SEQUENCE [LARGE SCALE GENOMIC DNA]</scope>
    <source>
        <strain evidence="13 14">HME9304</strain>
    </source>
</reference>
<dbReference type="InterPro" id="IPR043135">
    <property type="entry name" value="Fur_C"/>
</dbReference>
<evidence type="ECO:0000256" key="3">
    <source>
        <dbReference type="ARBA" id="ARBA00011738"/>
    </source>
</evidence>
<evidence type="ECO:0000256" key="9">
    <source>
        <dbReference type="ARBA" id="ARBA00023015"/>
    </source>
</evidence>
<comment type="subcellular location">
    <subcellularLocation>
        <location evidence="1">Cytoplasm</location>
    </subcellularLocation>
</comment>
<keyword evidence="14" id="KW-1185">Reference proteome</keyword>
<dbReference type="GO" id="GO:0000976">
    <property type="term" value="F:transcription cis-regulatory region binding"/>
    <property type="evidence" value="ECO:0007669"/>
    <property type="project" value="TreeGrafter"/>
</dbReference>
<evidence type="ECO:0000256" key="5">
    <source>
        <dbReference type="ARBA" id="ARBA00022490"/>
    </source>
</evidence>
<dbReference type="Proteomes" id="UP000248536">
    <property type="component" value="Chromosome"/>
</dbReference>
<keyword evidence="9" id="KW-0805">Transcription regulation</keyword>
<comment type="cofactor">
    <cofactor evidence="12">
        <name>Mn(2+)</name>
        <dbReference type="ChEBI" id="CHEBI:29035"/>
    </cofactor>
    <cofactor evidence="12">
        <name>Fe(2+)</name>
        <dbReference type="ChEBI" id="CHEBI:29033"/>
    </cofactor>
    <text evidence="12">Binds 1 Mn(2+) or Fe(2+) ion per subunit.</text>
</comment>
<dbReference type="InterPro" id="IPR036388">
    <property type="entry name" value="WH-like_DNA-bd_sf"/>
</dbReference>
<evidence type="ECO:0000313" key="13">
    <source>
        <dbReference type="EMBL" id="AWX43340.1"/>
    </source>
</evidence>
<dbReference type="CDD" id="cd07153">
    <property type="entry name" value="Fur_like"/>
    <property type="match status" value="1"/>
</dbReference>
<evidence type="ECO:0000256" key="2">
    <source>
        <dbReference type="ARBA" id="ARBA00007957"/>
    </source>
</evidence>
<keyword evidence="11" id="KW-0804">Transcription</keyword>
<dbReference type="GO" id="GO:0005829">
    <property type="term" value="C:cytosol"/>
    <property type="evidence" value="ECO:0007669"/>
    <property type="project" value="TreeGrafter"/>
</dbReference>
<dbReference type="GO" id="GO:0003700">
    <property type="term" value="F:DNA-binding transcription factor activity"/>
    <property type="evidence" value="ECO:0007669"/>
    <property type="project" value="InterPro"/>
</dbReference>
<organism evidence="13 14">
    <name type="scientific">Flagellimonas maritima</name>
    <dbReference type="NCBI Taxonomy" id="1383885"/>
    <lineage>
        <taxon>Bacteria</taxon>
        <taxon>Pseudomonadati</taxon>
        <taxon>Bacteroidota</taxon>
        <taxon>Flavobacteriia</taxon>
        <taxon>Flavobacteriales</taxon>
        <taxon>Flavobacteriaceae</taxon>
        <taxon>Flagellimonas</taxon>
    </lineage>
</organism>
<comment type="subunit">
    <text evidence="3">Homodimer.</text>
</comment>
<keyword evidence="7 12" id="KW-0479">Metal-binding</keyword>
<comment type="similarity">
    <text evidence="2">Belongs to the Fur family.</text>
</comment>
<keyword evidence="12" id="KW-0408">Iron</keyword>
<evidence type="ECO:0000256" key="10">
    <source>
        <dbReference type="ARBA" id="ARBA00023125"/>
    </source>
</evidence>
<dbReference type="PANTHER" id="PTHR33202:SF2">
    <property type="entry name" value="FERRIC UPTAKE REGULATION PROTEIN"/>
    <property type="match status" value="1"/>
</dbReference>
<sequence>MSFSIGEKAMGNNKNQEIVKNVFTSFLEDNGHRKTPERYAILQEIYNSDDHFDVESLYIKMKTKNYRVSRATLYNTIELLLDCKLVRKHQFGKNQAQYEKSYFDRQHDHVILTDTGEVVEFCDPRIQSIKKTIEEVFDIKINNHSLYFYGTRNLPAERHGKEENLTE</sequence>
<dbReference type="GO" id="GO:0045892">
    <property type="term" value="P:negative regulation of DNA-templated transcription"/>
    <property type="evidence" value="ECO:0007669"/>
    <property type="project" value="TreeGrafter"/>
</dbReference>